<evidence type="ECO:0000313" key="3">
    <source>
        <dbReference type="EMBL" id="SDX99289.1"/>
    </source>
</evidence>
<reference evidence="3 4" key="1">
    <citation type="submission" date="2016-10" db="EMBL/GenBank/DDBJ databases">
        <authorList>
            <person name="de Groot N.N."/>
        </authorList>
    </citation>
    <scope>NUCLEOTIDE SEQUENCE [LARGE SCALE GENOMIC DNA]</scope>
    <source>
        <strain evidence="3 4">DSM 19219</strain>
    </source>
</reference>
<dbReference type="EMBL" id="FNNI01000009">
    <property type="protein sequence ID" value="SDX99289.1"/>
    <property type="molecule type" value="Genomic_DNA"/>
</dbReference>
<dbReference type="GO" id="GO:0016740">
    <property type="term" value="F:transferase activity"/>
    <property type="evidence" value="ECO:0007669"/>
    <property type="project" value="UniProtKB-KW"/>
</dbReference>
<evidence type="ECO:0000256" key="1">
    <source>
        <dbReference type="ARBA" id="ARBA00022679"/>
    </source>
</evidence>
<keyword evidence="4" id="KW-1185">Reference proteome</keyword>
<evidence type="ECO:0000259" key="2">
    <source>
        <dbReference type="SMART" id="SM00672"/>
    </source>
</evidence>
<dbReference type="PANTHER" id="PTHR12203:SF35">
    <property type="entry name" value="PROTEIN O-GLUCOSYLTRANSFERASE 1"/>
    <property type="match status" value="1"/>
</dbReference>
<feature type="domain" description="Glycosyl transferase CAP10" evidence="2">
    <location>
        <begin position="99"/>
        <end position="313"/>
    </location>
</feature>
<dbReference type="RefSeq" id="WP_175529879.1">
    <property type="nucleotide sequence ID" value="NZ_BMXH01000007.1"/>
</dbReference>
<dbReference type="AlphaFoldDB" id="A0A1H3GAD4"/>
<keyword evidence="1 3" id="KW-0808">Transferase</keyword>
<protein>
    <submittedName>
        <fullName evidence="3">Glycosyl transferase family 90</fullName>
    </submittedName>
</protein>
<sequence length="332" mass="38039">MSTRSGYGSIPHRLRFYLGEASSLIIPDIYFRKRRDVLLSRFDGLNNETQKAIVDRVDYCNKLTSAFNAEALDQFNRDLTIGTRRSAYHLDFKRVARYFPADVRFSYLFGDCTHVPDEPTFVKSRPVADGAGNADSVLLKLNSVRHYYRVRDRLAFEQKRPLAVWRGSIHQGHRKRFVASHFAHPLCNIGAVGGDPDGLYDRGTLSIREQLQYRFIISIEGKDVATNLKWILSSNSLCLMPRPRYETWFMEGRLIPGVHYVQVADDFSDLGDKIEHYLVHPAEAKAIIANANRHAESFYDSDSDLLVSLMVFDKYLRLSGQLPRWQSSLDPA</sequence>
<dbReference type="Proteomes" id="UP000198500">
    <property type="component" value="Unassembled WGS sequence"/>
</dbReference>
<dbReference type="Pfam" id="PF05686">
    <property type="entry name" value="Glyco_transf_90"/>
    <property type="match status" value="1"/>
</dbReference>
<proteinExistence type="predicted"/>
<dbReference type="SMART" id="SM00672">
    <property type="entry name" value="CAP10"/>
    <property type="match status" value="1"/>
</dbReference>
<gene>
    <name evidence="3" type="ORF">SAMN05443545_10935</name>
</gene>
<dbReference type="PANTHER" id="PTHR12203">
    <property type="entry name" value="KDEL LYS-ASP-GLU-LEU CONTAINING - RELATED"/>
    <property type="match status" value="1"/>
</dbReference>
<dbReference type="InterPro" id="IPR006598">
    <property type="entry name" value="CAP10"/>
</dbReference>
<name>A0A1H3GAD4_9GAMM</name>
<evidence type="ECO:0000313" key="4">
    <source>
        <dbReference type="Proteomes" id="UP000198500"/>
    </source>
</evidence>
<accession>A0A1H3GAD4</accession>
<dbReference type="InterPro" id="IPR051091">
    <property type="entry name" value="O-Glucosyltr/Glycosyltrsf_90"/>
</dbReference>
<organism evidence="3 4">
    <name type="scientific">Aidingimonas halophila</name>
    <dbReference type="NCBI Taxonomy" id="574349"/>
    <lineage>
        <taxon>Bacteria</taxon>
        <taxon>Pseudomonadati</taxon>
        <taxon>Pseudomonadota</taxon>
        <taxon>Gammaproteobacteria</taxon>
        <taxon>Oceanospirillales</taxon>
        <taxon>Halomonadaceae</taxon>
        <taxon>Aidingimonas</taxon>
    </lineage>
</organism>
<dbReference type="STRING" id="574349.SAMN05443545_10935"/>